<evidence type="ECO:0000313" key="1">
    <source>
        <dbReference type="EnsemblPlants" id="PGSC0003DMT400006209"/>
    </source>
</evidence>
<proteinExistence type="predicted"/>
<dbReference type="AlphaFoldDB" id="M0ZQZ4"/>
<dbReference type="Gramene" id="PGSC0003DMT400006209">
    <property type="protein sequence ID" value="PGSC0003DMT400006209"/>
    <property type="gene ID" value="PGSC0003DMG400002415"/>
</dbReference>
<dbReference type="InParanoid" id="M0ZQZ4"/>
<organism evidence="1 2">
    <name type="scientific">Solanum tuberosum</name>
    <name type="common">Potato</name>
    <dbReference type="NCBI Taxonomy" id="4113"/>
    <lineage>
        <taxon>Eukaryota</taxon>
        <taxon>Viridiplantae</taxon>
        <taxon>Streptophyta</taxon>
        <taxon>Embryophyta</taxon>
        <taxon>Tracheophyta</taxon>
        <taxon>Spermatophyta</taxon>
        <taxon>Magnoliopsida</taxon>
        <taxon>eudicotyledons</taxon>
        <taxon>Gunneridae</taxon>
        <taxon>Pentapetalae</taxon>
        <taxon>asterids</taxon>
        <taxon>lamiids</taxon>
        <taxon>Solanales</taxon>
        <taxon>Solanaceae</taxon>
        <taxon>Solanoideae</taxon>
        <taxon>Solaneae</taxon>
        <taxon>Solanum</taxon>
    </lineage>
</organism>
<protein>
    <submittedName>
        <fullName evidence="1">Uncharacterized protein</fullName>
    </submittedName>
</protein>
<keyword evidence="2" id="KW-1185">Reference proteome</keyword>
<evidence type="ECO:0000313" key="2">
    <source>
        <dbReference type="Proteomes" id="UP000011115"/>
    </source>
</evidence>
<dbReference type="EnsemblPlants" id="PGSC0003DMT400006209">
    <property type="protein sequence ID" value="PGSC0003DMT400006209"/>
    <property type="gene ID" value="PGSC0003DMG400002415"/>
</dbReference>
<reference evidence="1" key="2">
    <citation type="submission" date="2015-06" db="UniProtKB">
        <authorList>
            <consortium name="EnsemblPlants"/>
        </authorList>
    </citation>
    <scope>IDENTIFICATION</scope>
    <source>
        <strain evidence="1">DM1-3 516 R44</strain>
    </source>
</reference>
<reference evidence="2" key="1">
    <citation type="journal article" date="2011" name="Nature">
        <title>Genome sequence and analysis of the tuber crop potato.</title>
        <authorList>
            <consortium name="The Potato Genome Sequencing Consortium"/>
        </authorList>
    </citation>
    <scope>NUCLEOTIDE SEQUENCE [LARGE SCALE GENOMIC DNA]</scope>
    <source>
        <strain evidence="2">cv. DM1-3 516 R44</strain>
    </source>
</reference>
<dbReference type="Proteomes" id="UP000011115">
    <property type="component" value="Unassembled WGS sequence"/>
</dbReference>
<accession>M0ZQZ4</accession>
<sequence>MFYRSNKKAFFLPGLITVLCKQAGVPLIDTDEGQQQSGGCRVGQRGRRRHSYLLVPTPTLRCTCGGGFGGRSEEVGVLLVDTTPVPPSTALEVKMLRRELRQERRKNMERDYLMVRMWKALKIMFTCVAPGQEIPIVQKGDFRHFSCMDEAVKKLVPPEDLDSDDDTS</sequence>
<name>M0ZQZ4_SOLTU</name>
<dbReference type="PaxDb" id="4113-PGSC0003DMT400006209"/>
<dbReference type="HOGENOM" id="CLU_055921_2_0_1"/>